<evidence type="ECO:0000313" key="1">
    <source>
        <dbReference type="EMBL" id="CRY96854.1"/>
    </source>
</evidence>
<reference evidence="1" key="1">
    <citation type="submission" date="2015-06" db="EMBL/GenBank/DDBJ databases">
        <authorList>
            <person name="Joergensen T."/>
        </authorList>
    </citation>
    <scope>NUCLEOTIDE SEQUENCE</scope>
    <source>
        <strain evidence="1">RGFK1306</strain>
    </source>
</reference>
<reference evidence="1" key="2">
    <citation type="submission" date="2015-07" db="EMBL/GenBank/DDBJ databases">
        <title>Plasmids, circular viruses and viroids from rat gut.</title>
        <authorList>
            <person name="Jorgensen T.J."/>
            <person name="Hansen M.A."/>
            <person name="Xu Z."/>
            <person name="Tabak M.A."/>
            <person name="Sorensen S.J."/>
            <person name="Hansen L.H."/>
        </authorList>
    </citation>
    <scope>NUCLEOTIDE SEQUENCE</scope>
    <source>
        <strain evidence="1">RGFK1306</strain>
    </source>
</reference>
<name>A0A0H5Q615_9ZZZZ</name>
<protein>
    <submittedName>
        <fullName evidence="1">Uncharacterized protein</fullName>
    </submittedName>
</protein>
<dbReference type="EMBL" id="LN853875">
    <property type="protein sequence ID" value="CRY96854.1"/>
    <property type="molecule type" value="Genomic_DNA"/>
</dbReference>
<proteinExistence type="predicted"/>
<organism evidence="1">
    <name type="scientific">uncultured prokaryote</name>
    <dbReference type="NCBI Taxonomy" id="198431"/>
    <lineage>
        <taxon>unclassified sequences</taxon>
        <taxon>environmental samples</taxon>
    </lineage>
</organism>
<accession>A0A0H5Q615</accession>
<dbReference type="AlphaFoldDB" id="A0A0H5Q615"/>
<sequence length="190" mass="19439">MATLARIRVAWSGSGVTGAGVSTFYSNDSDPAVLRTALVTYFGVWKDLVPTVINWTTPTSGDTIDSATGEINGAWTGGTASTITGTLAGQGYAQGVGVRAVWNTAGIVGGRRVRGTTFMVPVSSGVYDSDGTIKSTNLVTMQGAATGLVTDASGTLVVYSRPAPGRAGTSSVVTSGTVPDKVSWLVSRRR</sequence>